<proteinExistence type="predicted"/>
<keyword evidence="5" id="KW-1185">Reference proteome</keyword>
<reference evidence="4" key="2">
    <citation type="submission" date="2023-01" db="EMBL/GenBank/DDBJ databases">
        <authorList>
            <person name="Sun Q."/>
            <person name="Evtushenko L."/>
        </authorList>
    </citation>
    <scope>NUCLEOTIDE SEQUENCE</scope>
    <source>
        <strain evidence="4">VKM B-2789</strain>
    </source>
</reference>
<organism evidence="4 5">
    <name type="scientific">Ancylobacter defluvii</name>
    <dbReference type="NCBI Taxonomy" id="1282440"/>
    <lineage>
        <taxon>Bacteria</taxon>
        <taxon>Pseudomonadati</taxon>
        <taxon>Pseudomonadota</taxon>
        <taxon>Alphaproteobacteria</taxon>
        <taxon>Hyphomicrobiales</taxon>
        <taxon>Xanthobacteraceae</taxon>
        <taxon>Ancylobacter</taxon>
    </lineage>
</organism>
<dbReference type="InterPro" id="IPR036366">
    <property type="entry name" value="PGBDSf"/>
</dbReference>
<evidence type="ECO:0000256" key="1">
    <source>
        <dbReference type="SAM" id="MobiDB-lite"/>
    </source>
</evidence>
<keyword evidence="2" id="KW-0472">Membrane</keyword>
<reference evidence="4" key="1">
    <citation type="journal article" date="2014" name="Int. J. Syst. Evol. Microbiol.">
        <title>Complete genome sequence of Corynebacterium casei LMG S-19264T (=DSM 44701T), isolated from a smear-ripened cheese.</title>
        <authorList>
            <consortium name="US DOE Joint Genome Institute (JGI-PGF)"/>
            <person name="Walter F."/>
            <person name="Albersmeier A."/>
            <person name="Kalinowski J."/>
            <person name="Ruckert C."/>
        </authorList>
    </citation>
    <scope>NUCLEOTIDE SEQUENCE</scope>
    <source>
        <strain evidence="4">VKM B-2789</strain>
    </source>
</reference>
<dbReference type="EMBL" id="BSFM01000014">
    <property type="protein sequence ID" value="GLK84945.1"/>
    <property type="molecule type" value="Genomic_DNA"/>
</dbReference>
<dbReference type="Pfam" id="PF01471">
    <property type="entry name" value="PG_binding_1"/>
    <property type="match status" value="1"/>
</dbReference>
<feature type="region of interest" description="Disordered" evidence="1">
    <location>
        <begin position="59"/>
        <end position="121"/>
    </location>
</feature>
<sequence length="220" mass="22540">MPRSYASDLLVDGIDLGAQRGLVVPERPRHRRSDLFMVLMAAAASAAVLANAFVFQEGRRESGGTPVPPPAPTASRPAAASPSNSSPVAAAPVARTSEPVTPPAAAAMPLPPVKPPVPKPAAKADAGGIGALVGAAASASPTTAAPVRPPAEVAISARMLEVQKALARLGYGPIRIDGRASEATEKAIKDFERDRRLPVTGQVSDRLVRELNAVAGFSIQ</sequence>
<dbReference type="SUPFAM" id="SSF47090">
    <property type="entry name" value="PGBD-like"/>
    <property type="match status" value="1"/>
</dbReference>
<feature type="transmembrane region" description="Helical" evidence="2">
    <location>
        <begin position="35"/>
        <end position="55"/>
    </location>
</feature>
<gene>
    <name evidence="4" type="ORF">GCM10017653_30150</name>
</gene>
<dbReference type="RefSeq" id="WP_213364791.1">
    <property type="nucleotide sequence ID" value="NZ_BSFM01000014.1"/>
</dbReference>
<dbReference type="AlphaFoldDB" id="A0A9W6JW28"/>
<dbReference type="InterPro" id="IPR036365">
    <property type="entry name" value="PGBD-like_sf"/>
</dbReference>
<name>A0A9W6JW28_9HYPH</name>
<dbReference type="InterPro" id="IPR002477">
    <property type="entry name" value="Peptidoglycan-bd-like"/>
</dbReference>
<feature type="compositionally biased region" description="Pro residues" evidence="1">
    <location>
        <begin position="109"/>
        <end position="119"/>
    </location>
</feature>
<evidence type="ECO:0000313" key="4">
    <source>
        <dbReference type="EMBL" id="GLK84945.1"/>
    </source>
</evidence>
<comment type="caution">
    <text evidence="4">The sequence shown here is derived from an EMBL/GenBank/DDBJ whole genome shotgun (WGS) entry which is preliminary data.</text>
</comment>
<dbReference type="Proteomes" id="UP001143330">
    <property type="component" value="Unassembled WGS sequence"/>
</dbReference>
<protein>
    <recommendedName>
        <fullName evidence="3">Peptidoglycan binding-like domain-containing protein</fullName>
    </recommendedName>
</protein>
<feature type="domain" description="Peptidoglycan binding-like" evidence="3">
    <location>
        <begin position="159"/>
        <end position="207"/>
    </location>
</feature>
<evidence type="ECO:0000256" key="2">
    <source>
        <dbReference type="SAM" id="Phobius"/>
    </source>
</evidence>
<evidence type="ECO:0000259" key="3">
    <source>
        <dbReference type="Pfam" id="PF01471"/>
    </source>
</evidence>
<evidence type="ECO:0000313" key="5">
    <source>
        <dbReference type="Proteomes" id="UP001143330"/>
    </source>
</evidence>
<keyword evidence="2" id="KW-0812">Transmembrane</keyword>
<feature type="compositionally biased region" description="Low complexity" evidence="1">
    <location>
        <begin position="73"/>
        <end position="108"/>
    </location>
</feature>
<dbReference type="Gene3D" id="1.10.101.10">
    <property type="entry name" value="PGBD-like superfamily/PGBD"/>
    <property type="match status" value="1"/>
</dbReference>
<keyword evidence="2" id="KW-1133">Transmembrane helix</keyword>
<accession>A0A9W6JW28</accession>